<feature type="compositionally biased region" description="Basic and acidic residues" evidence="1">
    <location>
        <begin position="122"/>
        <end position="142"/>
    </location>
</feature>
<feature type="region of interest" description="Disordered" evidence="1">
    <location>
        <begin position="195"/>
        <end position="309"/>
    </location>
</feature>
<protein>
    <submittedName>
        <fullName evidence="2">Uncharacterized protein</fullName>
    </submittedName>
</protein>
<keyword evidence="3" id="KW-1185">Reference proteome</keyword>
<feature type="compositionally biased region" description="Acidic residues" evidence="1">
    <location>
        <begin position="76"/>
        <end position="85"/>
    </location>
</feature>
<proteinExistence type="predicted"/>
<reference evidence="2" key="1">
    <citation type="journal article" date="2022" name="bioRxiv">
        <title>Sequencing and chromosome-scale assembly of the giantPleurodeles waltlgenome.</title>
        <authorList>
            <person name="Brown T."/>
            <person name="Elewa A."/>
            <person name="Iarovenko S."/>
            <person name="Subramanian E."/>
            <person name="Araus A.J."/>
            <person name="Petzold A."/>
            <person name="Susuki M."/>
            <person name="Suzuki K.-i.T."/>
            <person name="Hayashi T."/>
            <person name="Toyoda A."/>
            <person name="Oliveira C."/>
            <person name="Osipova E."/>
            <person name="Leigh N.D."/>
            <person name="Simon A."/>
            <person name="Yun M.H."/>
        </authorList>
    </citation>
    <scope>NUCLEOTIDE SEQUENCE</scope>
    <source>
        <strain evidence="2">20211129_DDA</strain>
        <tissue evidence="2">Liver</tissue>
    </source>
</reference>
<organism evidence="2 3">
    <name type="scientific">Pleurodeles waltl</name>
    <name type="common">Iberian ribbed newt</name>
    <dbReference type="NCBI Taxonomy" id="8319"/>
    <lineage>
        <taxon>Eukaryota</taxon>
        <taxon>Metazoa</taxon>
        <taxon>Chordata</taxon>
        <taxon>Craniata</taxon>
        <taxon>Vertebrata</taxon>
        <taxon>Euteleostomi</taxon>
        <taxon>Amphibia</taxon>
        <taxon>Batrachia</taxon>
        <taxon>Caudata</taxon>
        <taxon>Salamandroidea</taxon>
        <taxon>Salamandridae</taxon>
        <taxon>Pleurodelinae</taxon>
        <taxon>Pleurodeles</taxon>
    </lineage>
</organism>
<dbReference type="EMBL" id="JANPWB010000013">
    <property type="protein sequence ID" value="KAJ1105317.1"/>
    <property type="molecule type" value="Genomic_DNA"/>
</dbReference>
<feature type="compositionally biased region" description="Basic and acidic residues" evidence="1">
    <location>
        <begin position="89"/>
        <end position="100"/>
    </location>
</feature>
<feature type="compositionally biased region" description="Polar residues" evidence="1">
    <location>
        <begin position="147"/>
        <end position="160"/>
    </location>
</feature>
<evidence type="ECO:0000256" key="1">
    <source>
        <dbReference type="SAM" id="MobiDB-lite"/>
    </source>
</evidence>
<dbReference type="Proteomes" id="UP001066276">
    <property type="component" value="Chromosome 9"/>
</dbReference>
<feature type="region of interest" description="Disordered" evidence="1">
    <location>
        <begin position="42"/>
        <end position="183"/>
    </location>
</feature>
<accession>A0AAV7MSH6</accession>
<sequence length="309" mass="33467">MGLTPSRGGSLPAPRTHLYSKFRGGDQPGAADKMAAAAFCSGPLRSSTSARPPERTRSLQQAESGRRSRSRRRDVEEDSQVEEDTTTQRGDRSSERRDPRPGTQLHRAQLRSRQPTLPASSSDKHTQETNEGTAHRSERPSPRDSATPCTASQQTANPTCILQRRAHAGNQRGDRSSERATLAPGLSYTVHSFAADSQPYLHPPATSTRRKSTRGPLIGATRPSPRDSTTAGTASKRCSGHPPVGHTERQHRNRKRNTTATPQLPETTPYLFRATEKEKRGPANGVEGAKTGGSTRPRSPESARTGAMG</sequence>
<feature type="compositionally biased region" description="Polar residues" evidence="1">
    <location>
        <begin position="111"/>
        <end position="121"/>
    </location>
</feature>
<evidence type="ECO:0000313" key="2">
    <source>
        <dbReference type="EMBL" id="KAJ1105317.1"/>
    </source>
</evidence>
<gene>
    <name evidence="2" type="ORF">NDU88_002725</name>
</gene>
<comment type="caution">
    <text evidence="2">The sequence shown here is derived from an EMBL/GenBank/DDBJ whole genome shotgun (WGS) entry which is preliminary data.</text>
</comment>
<evidence type="ECO:0000313" key="3">
    <source>
        <dbReference type="Proteomes" id="UP001066276"/>
    </source>
</evidence>
<feature type="region of interest" description="Disordered" evidence="1">
    <location>
        <begin position="1"/>
        <end position="30"/>
    </location>
</feature>
<dbReference type="AlphaFoldDB" id="A0AAV7MSH6"/>
<name>A0AAV7MSH6_PLEWA</name>